<protein>
    <submittedName>
        <fullName evidence="1">Uncharacterized protein</fullName>
    </submittedName>
</protein>
<keyword evidence="2" id="KW-1185">Reference proteome</keyword>
<evidence type="ECO:0000313" key="1">
    <source>
        <dbReference type="EMBL" id="NYE84701.1"/>
    </source>
</evidence>
<reference evidence="1 2" key="1">
    <citation type="submission" date="2020-07" db="EMBL/GenBank/DDBJ databases">
        <title>Genomic Encyclopedia of Type Strains, Phase IV (KMG-V): Genome sequencing to study the core and pangenomes of soil and plant-associated prokaryotes.</title>
        <authorList>
            <person name="Whitman W."/>
        </authorList>
    </citation>
    <scope>NUCLEOTIDE SEQUENCE [LARGE SCALE GENOMIC DNA]</scope>
    <source>
        <strain evidence="1 2">SAS40</strain>
    </source>
</reference>
<dbReference type="EMBL" id="JACBYR010000001">
    <property type="protein sequence ID" value="NYE84701.1"/>
    <property type="molecule type" value="Genomic_DNA"/>
</dbReference>
<organism evidence="1 2">
    <name type="scientific">Pigmentiphaga litoralis</name>
    <dbReference type="NCBI Taxonomy" id="516702"/>
    <lineage>
        <taxon>Bacteria</taxon>
        <taxon>Pseudomonadati</taxon>
        <taxon>Pseudomonadota</taxon>
        <taxon>Betaproteobacteria</taxon>
        <taxon>Burkholderiales</taxon>
        <taxon>Alcaligenaceae</taxon>
        <taxon>Pigmentiphaga</taxon>
    </lineage>
</organism>
<name>A0A7Y9IX45_9BURK</name>
<sequence length="209" mass="23136">MINKLSTRFPTPQADSAICQSKRGRLEKGLAKPSALPGFGSGRTRFTFQTWPAFFGSLSGLKRHGLGRGSGKSLCTVVASSDQAFRYTDLERVRAAASALAAISVGPAFRQFPLRADSSVVKNTVAEWWSCPDIPLQDTDRTLWTERCVRPKFGYAPAGCQGRRVTRATGSGGPGWRLRRIELRQGRKMGWTVQPIFFWFSGLRCKSHH</sequence>
<dbReference type="Proteomes" id="UP000542125">
    <property type="component" value="Unassembled WGS sequence"/>
</dbReference>
<accession>A0A7Y9IX45</accession>
<proteinExistence type="predicted"/>
<comment type="caution">
    <text evidence="1">The sequence shown here is derived from an EMBL/GenBank/DDBJ whole genome shotgun (WGS) entry which is preliminary data.</text>
</comment>
<gene>
    <name evidence="1" type="ORF">FHW18_003972</name>
</gene>
<evidence type="ECO:0000313" key="2">
    <source>
        <dbReference type="Proteomes" id="UP000542125"/>
    </source>
</evidence>
<dbReference type="AlphaFoldDB" id="A0A7Y9IX45"/>